<dbReference type="InterPro" id="IPR036879">
    <property type="entry name" value="TF_MADSbox_sf"/>
</dbReference>
<dbReference type="InterPro" id="IPR002100">
    <property type="entry name" value="TF_MADSbox"/>
</dbReference>
<dbReference type="Pfam" id="PF00319">
    <property type="entry name" value="SRF-TF"/>
    <property type="match status" value="1"/>
</dbReference>
<dbReference type="InterPro" id="IPR036770">
    <property type="entry name" value="Ankyrin_rpt-contain_sf"/>
</dbReference>
<evidence type="ECO:0000256" key="1">
    <source>
        <dbReference type="ARBA" id="ARBA00004123"/>
    </source>
</evidence>
<dbReference type="EMBL" id="OVEO01000018">
    <property type="protein sequence ID" value="SPR01505.1"/>
    <property type="molecule type" value="Genomic_DNA"/>
</dbReference>
<keyword evidence="7" id="KW-0539">Nucleus</keyword>
<geneLocation type="mitochondrion" evidence="10"/>
<proteinExistence type="predicted"/>
<dbReference type="GO" id="GO:0046983">
    <property type="term" value="F:protein dimerization activity"/>
    <property type="evidence" value="ECO:0007669"/>
    <property type="project" value="InterPro"/>
</dbReference>
<feature type="domain" description="MADS-box" evidence="9">
    <location>
        <begin position="1"/>
        <end position="47"/>
    </location>
</feature>
<evidence type="ECO:0000256" key="2">
    <source>
        <dbReference type="ARBA" id="ARBA00022737"/>
    </source>
</evidence>
<keyword evidence="6" id="KW-0804">Transcription</keyword>
<dbReference type="SUPFAM" id="SSF55455">
    <property type="entry name" value="SRF-like"/>
    <property type="match status" value="1"/>
</dbReference>
<reference evidence="10 11" key="1">
    <citation type="submission" date="2018-03" db="EMBL/GenBank/DDBJ databases">
        <authorList>
            <person name="Fogelqvist J."/>
        </authorList>
    </citation>
    <scope>NUCLEOTIDE SEQUENCE [LARGE SCALE GENOMIC DNA]</scope>
</reference>
<evidence type="ECO:0000256" key="8">
    <source>
        <dbReference type="PROSITE-ProRule" id="PRU00023"/>
    </source>
</evidence>
<dbReference type="PROSITE" id="PS50297">
    <property type="entry name" value="ANK_REP_REGION"/>
    <property type="match status" value="1"/>
</dbReference>
<dbReference type="GO" id="GO:0005634">
    <property type="term" value="C:nucleus"/>
    <property type="evidence" value="ECO:0007669"/>
    <property type="project" value="UniProtKB-SubCell"/>
</dbReference>
<accession>A0A3P3YMQ6</accession>
<evidence type="ECO:0000313" key="10">
    <source>
        <dbReference type="EMBL" id="SPR01505.1"/>
    </source>
</evidence>
<keyword evidence="5" id="KW-0238">DNA-binding</keyword>
<evidence type="ECO:0000256" key="7">
    <source>
        <dbReference type="ARBA" id="ARBA00023242"/>
    </source>
</evidence>
<gene>
    <name evidence="10" type="ORF">PLBR_LOCUS8720</name>
</gene>
<dbReference type="PANTHER" id="PTHR24198">
    <property type="entry name" value="ANKYRIN REPEAT AND PROTEIN KINASE DOMAIN-CONTAINING PROTEIN"/>
    <property type="match status" value="1"/>
</dbReference>
<keyword evidence="10" id="KW-0496">Mitochondrion</keyword>
<sequence length="681" mass="73920">MGRKKIAIERIEDAKHRAITFRKRRVGLLKKAIELSKLCDMDVSVVISARDTADLSADTTTTFSSTDIHRHLQAFLDCKGPTDHFTTDDLDQLRPTVRRPGVATNAATTSLVQAAAAAALRNEQVDVVETEALDQLAFSATSEPAPTPFVPVPIQVLRPTPYRASAPDMAVDGKGRRIRGRNVTTRAMTRLTWIRSHVVSPRAQGSAGKAPARLRSASEKYDMTMIALCCSVQQRVLLSMISIVATVLLAASTAGRRFALLSDVDRIHFVEAEAGAVHFTFLKQLLGTGDAGVWPIPIRTDIPDPILATVAAFINENSAPDVHSVVQWAQCQHPNCTLHAQCGPGGAPPRTTPLSSSFARKHMHAAEIDWIREQTMVKGNAGILTYARPEAGWMLLPWASARGLLYVVELLMTVPGIDVNIGGCSWETSSRSVELASDLKTPLGWAVSENKVDIVKLLLKAPGIDVNKPDVIDTRYAPLHWAVVNAKDEIVTLLLNAPGINVNVYGGGLTPLHLAAMRGNGRIIALLLGKRGIDPNPRELGNHWTPLHQAASGGHVQAAELLANANKSNVNEVTSLRFLYRQTPMHLAVQPGHDGVVHVLLNALGISDNKRDSRGWTALHEAVASRRGSVIQLLVDDRAVKRHLLTRDNKSALQLAMENDDRDVVNLLLSVDGGVHLISWP</sequence>
<dbReference type="AlphaFoldDB" id="A0A3P3YMQ6"/>
<evidence type="ECO:0000256" key="5">
    <source>
        <dbReference type="ARBA" id="ARBA00023125"/>
    </source>
</evidence>
<dbReference type="SMART" id="SM00248">
    <property type="entry name" value="ANK"/>
    <property type="match status" value="8"/>
</dbReference>
<organism evidence="10 11">
    <name type="scientific">Plasmodiophora brassicae</name>
    <name type="common">Clubroot disease agent</name>
    <dbReference type="NCBI Taxonomy" id="37360"/>
    <lineage>
        <taxon>Eukaryota</taxon>
        <taxon>Sar</taxon>
        <taxon>Rhizaria</taxon>
        <taxon>Endomyxa</taxon>
        <taxon>Phytomyxea</taxon>
        <taxon>Plasmodiophorida</taxon>
        <taxon>Plasmodiophoridae</taxon>
        <taxon>Plasmodiophora</taxon>
    </lineage>
</organism>
<name>A0A3P3YMQ6_PLABS</name>
<evidence type="ECO:0000259" key="9">
    <source>
        <dbReference type="PROSITE" id="PS50066"/>
    </source>
</evidence>
<dbReference type="PRINTS" id="PR00404">
    <property type="entry name" value="MADSDOMAIN"/>
</dbReference>
<dbReference type="SMART" id="SM00432">
    <property type="entry name" value="MADS"/>
    <property type="match status" value="1"/>
</dbReference>
<feature type="repeat" description="ANK" evidence="8">
    <location>
        <begin position="507"/>
        <end position="540"/>
    </location>
</feature>
<dbReference type="InterPro" id="IPR002110">
    <property type="entry name" value="Ankyrin_rpt"/>
</dbReference>
<comment type="subcellular location">
    <subcellularLocation>
        <location evidence="1">Nucleus</location>
    </subcellularLocation>
</comment>
<keyword evidence="4 8" id="KW-0040">ANK repeat</keyword>
<evidence type="ECO:0000256" key="4">
    <source>
        <dbReference type="ARBA" id="ARBA00023043"/>
    </source>
</evidence>
<keyword evidence="2" id="KW-0677">Repeat</keyword>
<dbReference type="Pfam" id="PF12796">
    <property type="entry name" value="Ank_2"/>
    <property type="match status" value="2"/>
</dbReference>
<dbReference type="GO" id="GO:0003677">
    <property type="term" value="F:DNA binding"/>
    <property type="evidence" value="ECO:0007669"/>
    <property type="project" value="UniProtKB-KW"/>
</dbReference>
<keyword evidence="3" id="KW-0805">Transcription regulation</keyword>
<evidence type="ECO:0000256" key="6">
    <source>
        <dbReference type="ARBA" id="ARBA00023163"/>
    </source>
</evidence>
<dbReference type="Proteomes" id="UP000290189">
    <property type="component" value="Unassembled WGS sequence"/>
</dbReference>
<dbReference type="PROSITE" id="PS50088">
    <property type="entry name" value="ANK_REPEAT"/>
    <property type="match status" value="1"/>
</dbReference>
<dbReference type="CDD" id="cd00120">
    <property type="entry name" value="MADS"/>
    <property type="match status" value="1"/>
</dbReference>
<dbReference type="SUPFAM" id="SSF48403">
    <property type="entry name" value="Ankyrin repeat"/>
    <property type="match status" value="1"/>
</dbReference>
<protein>
    <recommendedName>
        <fullName evidence="9">MADS-box domain-containing protein</fullName>
    </recommendedName>
</protein>
<dbReference type="PANTHER" id="PTHR24198:SF165">
    <property type="entry name" value="ANKYRIN REPEAT-CONTAINING PROTEIN-RELATED"/>
    <property type="match status" value="1"/>
</dbReference>
<dbReference type="PROSITE" id="PS50066">
    <property type="entry name" value="MADS_BOX_2"/>
    <property type="match status" value="1"/>
</dbReference>
<evidence type="ECO:0000313" key="11">
    <source>
        <dbReference type="Proteomes" id="UP000290189"/>
    </source>
</evidence>
<dbReference type="Gene3D" id="3.40.1810.10">
    <property type="entry name" value="Transcription factor, MADS-box"/>
    <property type="match status" value="1"/>
</dbReference>
<evidence type="ECO:0000256" key="3">
    <source>
        <dbReference type="ARBA" id="ARBA00023015"/>
    </source>
</evidence>
<dbReference type="Gene3D" id="1.25.40.20">
    <property type="entry name" value="Ankyrin repeat-containing domain"/>
    <property type="match status" value="3"/>
</dbReference>